<gene>
    <name evidence="2" type="ORF">NB22_09560</name>
</gene>
<evidence type="ECO:0000313" key="2">
    <source>
        <dbReference type="EMBL" id="ESS00530.1"/>
    </source>
</evidence>
<evidence type="ECO:0000313" key="3">
    <source>
        <dbReference type="Proteomes" id="UP000018412"/>
    </source>
</evidence>
<dbReference type="AlphaFoldDB" id="A0A829LS70"/>
<dbReference type="InterPro" id="IPR014960">
    <property type="entry name" value="DUF1828"/>
</dbReference>
<reference evidence="3" key="1">
    <citation type="submission" date="2013-10" db="EMBL/GenBank/DDBJ databases">
        <title>Draft genome sequence of Lactobacillus fermentum NB-22.</title>
        <authorList>
            <person name="Chaplin A.V."/>
            <person name="Shkoporov A.N."/>
            <person name="Khokhlova E.V."/>
            <person name="Efimov B.A."/>
            <person name="Kafarskaia L.I."/>
        </authorList>
    </citation>
    <scope>NUCLEOTIDE SEQUENCE [LARGE SCALE GENOMIC DNA]</scope>
    <source>
        <strain evidence="3">NB-22</strain>
    </source>
</reference>
<dbReference type="RefSeq" id="WP_023466962.1">
    <property type="nucleotide sequence ID" value="NZ_KI546290.1"/>
</dbReference>
<dbReference type="Proteomes" id="UP000018412">
    <property type="component" value="Unassembled WGS sequence"/>
</dbReference>
<name>A0A829LS70_LIMFE</name>
<dbReference type="Pfam" id="PF08861">
    <property type="entry name" value="DUF1828"/>
    <property type="match status" value="1"/>
</dbReference>
<accession>A0A829LS70</accession>
<sequence length="278" mass="32020">MKRGEFDEFFFTDDKELKLITTKWTDWISKQTEFERIDNKTIQVLTSFTDAFGDGILFNIISNADGTYTVTDNGYTIWNLETNGINVSKKGSNRNRILNSIVNPYRFSVSTNKNIKKEALNIDELPQTITDFVQVLINVSDIAFMNRTNTASIFIDDAHNYFLNRKEEYNFFTNSITLGKTNQQYKFDFNFMPKRQEFKLTKMYNTLSKNTMEAIIGIYSDTIDYISDNFGQNASVNILVNGVTAKEKDYISGLQSHNINVVDFQNKPEVKKAFALVS</sequence>
<dbReference type="EMBL" id="AYHA01000164">
    <property type="protein sequence ID" value="ESS00530.1"/>
    <property type="molecule type" value="Genomic_DNA"/>
</dbReference>
<evidence type="ECO:0000259" key="1">
    <source>
        <dbReference type="Pfam" id="PF08861"/>
    </source>
</evidence>
<protein>
    <recommendedName>
        <fullName evidence="1">DUF1828 domain-containing protein</fullName>
    </recommendedName>
</protein>
<comment type="caution">
    <text evidence="2">The sequence shown here is derived from an EMBL/GenBank/DDBJ whole genome shotgun (WGS) entry which is preliminary data.</text>
</comment>
<feature type="domain" description="DUF1828" evidence="1">
    <location>
        <begin position="46"/>
        <end position="139"/>
    </location>
</feature>
<organism evidence="2 3">
    <name type="scientific">Limosilactobacillus fermentum NB-22</name>
    <dbReference type="NCBI Taxonomy" id="1408443"/>
    <lineage>
        <taxon>Bacteria</taxon>
        <taxon>Bacillati</taxon>
        <taxon>Bacillota</taxon>
        <taxon>Bacilli</taxon>
        <taxon>Lactobacillales</taxon>
        <taxon>Lactobacillaceae</taxon>
        <taxon>Limosilactobacillus</taxon>
    </lineage>
</organism>
<proteinExistence type="predicted"/>
<reference evidence="2 3" key="2">
    <citation type="journal article" date="2015" name="Genome Announc.">
        <title>Draft Genome Sequence of Lactobacillus fermentum NB-22.</title>
        <authorList>
            <person name="Chaplin A.V."/>
            <person name="Shkoporov A.N."/>
            <person name="Efimov B.A."/>
            <person name="Pikina A.P."/>
            <person name="Borisova O.Y."/>
            <person name="Gladko I.A."/>
            <person name="Postnikova E.A."/>
            <person name="Lordkipanidze A.E."/>
            <person name="Kafarskaia L.I."/>
        </authorList>
    </citation>
    <scope>NUCLEOTIDE SEQUENCE [LARGE SCALE GENOMIC DNA]</scope>
    <source>
        <strain evidence="2 3">NB-22</strain>
    </source>
</reference>